<reference evidence="1" key="4">
    <citation type="submission" date="2024-05" db="EMBL/GenBank/DDBJ databases">
        <authorList>
            <person name="Sun Q."/>
            <person name="Sedlacek I."/>
        </authorList>
    </citation>
    <scope>NUCLEOTIDE SEQUENCE</scope>
    <source>
        <strain evidence="1">CCM 8490</strain>
    </source>
</reference>
<evidence type="ECO:0000313" key="2">
    <source>
        <dbReference type="EMBL" id="RKE78360.1"/>
    </source>
</evidence>
<evidence type="ECO:0000313" key="4">
    <source>
        <dbReference type="Proteomes" id="UP000658202"/>
    </source>
</evidence>
<dbReference type="Proteomes" id="UP000285906">
    <property type="component" value="Unassembled WGS sequence"/>
</dbReference>
<keyword evidence="4" id="KW-1185">Reference proteome</keyword>
<dbReference type="AlphaFoldDB" id="A0A420CIR4"/>
<sequence length="142" mass="17040">MRTKKALRYDEQKIKEIDSAISKFSQPLMSNSKWVKLIKQIVDNADEIKKILFKKVQNNKNGELYLDSESIFEFDYWQTGFEGNNSFNDWLEYREIEYLIFPKVIDSKTNQDLDRIFTLIKEVGEFYLELDENELKLVCYKI</sequence>
<protein>
    <submittedName>
        <fullName evidence="2">Uncharacterized protein</fullName>
    </submittedName>
</protein>
<comment type="caution">
    <text evidence="2">The sequence shown here is derived from an EMBL/GenBank/DDBJ whole genome shotgun (WGS) entry which is preliminary data.</text>
</comment>
<reference evidence="1" key="1">
    <citation type="journal article" date="2014" name="Int. J. Syst. Evol. Microbiol.">
        <title>Complete genome of a new Firmicutes species belonging to the dominant human colonic microbiota ('Ruminococcus bicirculans') reveals two chromosomes and a selective capacity to utilize plant glucans.</title>
        <authorList>
            <consortium name="NISC Comparative Sequencing Program"/>
            <person name="Wegmann U."/>
            <person name="Louis P."/>
            <person name="Goesmann A."/>
            <person name="Henrissat B."/>
            <person name="Duncan S.H."/>
            <person name="Flint H.J."/>
        </authorList>
    </citation>
    <scope>NUCLEOTIDE SEQUENCE</scope>
    <source>
        <strain evidence="1">CCM 8490</strain>
    </source>
</reference>
<dbReference type="RefSeq" id="WP_120215002.1">
    <property type="nucleotide sequence ID" value="NZ_BMCW01000010.1"/>
</dbReference>
<proteinExistence type="predicted"/>
<accession>A0A420CIR4</accession>
<evidence type="ECO:0000313" key="3">
    <source>
        <dbReference type="Proteomes" id="UP000285906"/>
    </source>
</evidence>
<dbReference type="EMBL" id="RAQH01000013">
    <property type="protein sequence ID" value="RKE78360.1"/>
    <property type="molecule type" value="Genomic_DNA"/>
</dbReference>
<evidence type="ECO:0000313" key="1">
    <source>
        <dbReference type="EMBL" id="GGG67120.1"/>
    </source>
</evidence>
<dbReference type="Proteomes" id="UP000658202">
    <property type="component" value="Unassembled WGS sequence"/>
</dbReference>
<gene>
    <name evidence="2" type="ORF">BXY58_3485</name>
    <name evidence="1" type="ORF">GCM10007332_32400</name>
</gene>
<dbReference type="OrthoDB" id="884081at2"/>
<reference evidence="2 3" key="2">
    <citation type="submission" date="2018-09" db="EMBL/GenBank/DDBJ databases">
        <title>Genomic Encyclopedia of Archaeal and Bacterial Type Strains, Phase II (KMG-II): from individual species to whole genera.</title>
        <authorList>
            <person name="Goeker M."/>
        </authorList>
    </citation>
    <scope>NUCLEOTIDE SEQUENCE [LARGE SCALE GENOMIC DNA]</scope>
    <source>
        <strain evidence="2 3">DSM 27620</strain>
    </source>
</reference>
<dbReference type="EMBL" id="BMCW01000010">
    <property type="protein sequence ID" value="GGG67120.1"/>
    <property type="molecule type" value="Genomic_DNA"/>
</dbReference>
<name>A0A420CIR4_9FLAO</name>
<reference evidence="4" key="3">
    <citation type="journal article" date="2019" name="Int. J. Syst. Evol. Microbiol.">
        <title>The Global Catalogue of Microorganisms (GCM) 10K type strain sequencing project: providing services to taxonomists for standard genome sequencing and annotation.</title>
        <authorList>
            <consortium name="The Broad Institute Genomics Platform"/>
            <consortium name="The Broad Institute Genome Sequencing Center for Infectious Disease"/>
            <person name="Wu L."/>
            <person name="Ma J."/>
        </authorList>
    </citation>
    <scope>NUCLEOTIDE SEQUENCE [LARGE SCALE GENOMIC DNA]</scope>
    <source>
        <strain evidence="4">CCM 8490</strain>
    </source>
</reference>
<organism evidence="2 3">
    <name type="scientific">Epilithonimonas arachidiradicis</name>
    <dbReference type="NCBI Taxonomy" id="1617282"/>
    <lineage>
        <taxon>Bacteria</taxon>
        <taxon>Pseudomonadati</taxon>
        <taxon>Bacteroidota</taxon>
        <taxon>Flavobacteriia</taxon>
        <taxon>Flavobacteriales</taxon>
        <taxon>Weeksellaceae</taxon>
        <taxon>Chryseobacterium group</taxon>
        <taxon>Epilithonimonas</taxon>
    </lineage>
</organism>